<comment type="similarity">
    <text evidence="4 9">Belongs to the NAD(P)-dependent epimerase/dehydratase family.</text>
</comment>
<keyword evidence="8 9" id="KW-0413">Isomerase</keyword>
<dbReference type="Proteomes" id="UP000823636">
    <property type="component" value="Unassembled WGS sequence"/>
</dbReference>
<dbReference type="PANTHER" id="PTHR43725:SF47">
    <property type="entry name" value="UDP-GLUCOSE 4-EPIMERASE"/>
    <property type="match status" value="1"/>
</dbReference>
<name>A0A9D9E474_9BACT</name>
<dbReference type="GO" id="GO:0005829">
    <property type="term" value="C:cytosol"/>
    <property type="evidence" value="ECO:0007669"/>
    <property type="project" value="TreeGrafter"/>
</dbReference>
<gene>
    <name evidence="11" type="primary">galE</name>
    <name evidence="11" type="ORF">IAC54_03065</name>
</gene>
<comment type="caution">
    <text evidence="11">The sequence shown here is derived from an EMBL/GenBank/DDBJ whole genome shotgun (WGS) entry which is preliminary data.</text>
</comment>
<dbReference type="Gene3D" id="3.40.50.720">
    <property type="entry name" value="NAD(P)-binding Rossmann-like Domain"/>
    <property type="match status" value="1"/>
</dbReference>
<evidence type="ECO:0000259" key="10">
    <source>
        <dbReference type="Pfam" id="PF16363"/>
    </source>
</evidence>
<dbReference type="AlphaFoldDB" id="A0A9D9E474"/>
<dbReference type="InterPro" id="IPR036291">
    <property type="entry name" value="NAD(P)-bd_dom_sf"/>
</dbReference>
<dbReference type="InterPro" id="IPR005886">
    <property type="entry name" value="UDP_G4E"/>
</dbReference>
<dbReference type="InterPro" id="IPR016040">
    <property type="entry name" value="NAD(P)-bd_dom"/>
</dbReference>
<keyword evidence="7 9" id="KW-0520">NAD</keyword>
<evidence type="ECO:0000256" key="5">
    <source>
        <dbReference type="ARBA" id="ARBA00013189"/>
    </source>
</evidence>
<evidence type="ECO:0000256" key="7">
    <source>
        <dbReference type="ARBA" id="ARBA00023027"/>
    </source>
</evidence>
<dbReference type="SUPFAM" id="SSF51735">
    <property type="entry name" value="NAD(P)-binding Rossmann-fold domains"/>
    <property type="match status" value="1"/>
</dbReference>
<dbReference type="EC" id="5.1.3.2" evidence="5 9"/>
<comment type="catalytic activity">
    <reaction evidence="1 9">
        <text>UDP-alpha-D-glucose = UDP-alpha-D-galactose</text>
        <dbReference type="Rhea" id="RHEA:22168"/>
        <dbReference type="ChEBI" id="CHEBI:58885"/>
        <dbReference type="ChEBI" id="CHEBI:66914"/>
        <dbReference type="EC" id="5.1.3.2"/>
    </reaction>
</comment>
<evidence type="ECO:0000256" key="8">
    <source>
        <dbReference type="ARBA" id="ARBA00023235"/>
    </source>
</evidence>
<comment type="cofactor">
    <cofactor evidence="2 9">
        <name>NAD(+)</name>
        <dbReference type="ChEBI" id="CHEBI:57540"/>
    </cofactor>
</comment>
<comment type="pathway">
    <text evidence="3 9">Carbohydrate metabolism; galactose metabolism.</text>
</comment>
<accession>A0A9D9E474</accession>
<proteinExistence type="inferred from homology"/>
<evidence type="ECO:0000256" key="6">
    <source>
        <dbReference type="ARBA" id="ARBA00018569"/>
    </source>
</evidence>
<dbReference type="NCBIfam" id="TIGR01179">
    <property type="entry name" value="galE"/>
    <property type="match status" value="1"/>
</dbReference>
<organism evidence="11 12">
    <name type="scientific">Candidatus Caccoplasma merdipullorum</name>
    <dbReference type="NCBI Taxonomy" id="2840718"/>
    <lineage>
        <taxon>Bacteria</taxon>
        <taxon>Pseudomonadati</taxon>
        <taxon>Bacteroidota</taxon>
        <taxon>Bacteroidia</taxon>
        <taxon>Bacteroidales</taxon>
        <taxon>Bacteroidaceae</taxon>
        <taxon>Bacteroidaceae incertae sedis</taxon>
        <taxon>Candidatus Caccoplasma</taxon>
    </lineage>
</organism>
<dbReference type="GO" id="GO:0006012">
    <property type="term" value="P:galactose metabolic process"/>
    <property type="evidence" value="ECO:0007669"/>
    <property type="project" value="InterPro"/>
</dbReference>
<keyword evidence="9" id="KW-0119">Carbohydrate metabolism</keyword>
<sequence length="345" mass="37963">MVKGKILVTGGAGYIGSHTTVELQNAGYDVVIVDNLSNSNADVIDGIERITAKRPTFYKNDCNDRVAMRKVFEQEKDICGIIHFAASKAVGESVQKPLLYYRNNIDSLLTLMELMPEFGVKGIVFSSSCTVYGQPDILPVDETAPIKPALSPYGNTKQINEEIIKDTIHSGVDYKAVILRYFNPIGAHPSAEIGELPNGVPQNLIPYITQTAMGIRKELSVFGDDYNTPDGSCIRDYINVVDLAKAHVIAVDRMLTGKSEEQVEVFNLGTGRGVSVLELINAFEAATGVKLNYKIVGRREGDIEKVWANPEKANNVLGWVAAEKLEDTLASAWKWQVKLRERGIM</sequence>
<evidence type="ECO:0000256" key="2">
    <source>
        <dbReference type="ARBA" id="ARBA00001911"/>
    </source>
</evidence>
<dbReference type="Pfam" id="PF16363">
    <property type="entry name" value="GDP_Man_Dehyd"/>
    <property type="match status" value="1"/>
</dbReference>
<evidence type="ECO:0000313" key="11">
    <source>
        <dbReference type="EMBL" id="MBO8437866.1"/>
    </source>
</evidence>
<dbReference type="GO" id="GO:0003978">
    <property type="term" value="F:UDP-glucose 4-epimerase activity"/>
    <property type="evidence" value="ECO:0007669"/>
    <property type="project" value="UniProtKB-UniRule"/>
</dbReference>
<evidence type="ECO:0000256" key="3">
    <source>
        <dbReference type="ARBA" id="ARBA00004947"/>
    </source>
</evidence>
<dbReference type="EMBL" id="JADIMW010000029">
    <property type="protein sequence ID" value="MBO8437866.1"/>
    <property type="molecule type" value="Genomic_DNA"/>
</dbReference>
<reference evidence="11" key="1">
    <citation type="submission" date="2020-10" db="EMBL/GenBank/DDBJ databases">
        <authorList>
            <person name="Gilroy R."/>
        </authorList>
    </citation>
    <scope>NUCLEOTIDE SEQUENCE</scope>
    <source>
        <strain evidence="11">G3-4614</strain>
    </source>
</reference>
<evidence type="ECO:0000313" key="12">
    <source>
        <dbReference type="Proteomes" id="UP000823636"/>
    </source>
</evidence>
<evidence type="ECO:0000256" key="1">
    <source>
        <dbReference type="ARBA" id="ARBA00000083"/>
    </source>
</evidence>
<evidence type="ECO:0000256" key="4">
    <source>
        <dbReference type="ARBA" id="ARBA00007637"/>
    </source>
</evidence>
<dbReference type="FunFam" id="3.40.50.720:FF:000254">
    <property type="entry name" value="UDP-glucose 4-epimerase GalE"/>
    <property type="match status" value="1"/>
</dbReference>
<reference evidence="11" key="2">
    <citation type="journal article" date="2021" name="PeerJ">
        <title>Extensive microbial diversity within the chicken gut microbiome revealed by metagenomics and culture.</title>
        <authorList>
            <person name="Gilroy R."/>
            <person name="Ravi A."/>
            <person name="Getino M."/>
            <person name="Pursley I."/>
            <person name="Horton D.L."/>
            <person name="Alikhan N.F."/>
            <person name="Baker D."/>
            <person name="Gharbi K."/>
            <person name="Hall N."/>
            <person name="Watson M."/>
            <person name="Adriaenssens E.M."/>
            <person name="Foster-Nyarko E."/>
            <person name="Jarju S."/>
            <person name="Secka A."/>
            <person name="Antonio M."/>
            <person name="Oren A."/>
            <person name="Chaudhuri R.R."/>
            <person name="La Ragione R."/>
            <person name="Hildebrand F."/>
            <person name="Pallen M.J."/>
        </authorList>
    </citation>
    <scope>NUCLEOTIDE SEQUENCE</scope>
    <source>
        <strain evidence="11">G3-4614</strain>
    </source>
</reference>
<evidence type="ECO:0000256" key="9">
    <source>
        <dbReference type="RuleBase" id="RU366046"/>
    </source>
</evidence>
<dbReference type="PANTHER" id="PTHR43725">
    <property type="entry name" value="UDP-GLUCOSE 4-EPIMERASE"/>
    <property type="match status" value="1"/>
</dbReference>
<dbReference type="Gene3D" id="3.90.25.10">
    <property type="entry name" value="UDP-galactose 4-epimerase, domain 1"/>
    <property type="match status" value="1"/>
</dbReference>
<dbReference type="CDD" id="cd05247">
    <property type="entry name" value="UDP_G4E_1_SDR_e"/>
    <property type="match status" value="1"/>
</dbReference>
<comment type="subunit">
    <text evidence="9">Homodimer.</text>
</comment>
<protein>
    <recommendedName>
        <fullName evidence="6 9">UDP-glucose 4-epimerase</fullName>
        <ecNumber evidence="5 9">5.1.3.2</ecNumber>
    </recommendedName>
</protein>
<feature type="domain" description="NAD(P)-binding" evidence="10">
    <location>
        <begin position="7"/>
        <end position="329"/>
    </location>
</feature>